<dbReference type="AlphaFoldDB" id="A0A9E5T4G9"/>
<reference evidence="2" key="1">
    <citation type="submission" date="2020-03" db="EMBL/GenBank/DDBJ databases">
        <authorList>
            <person name="Guo F."/>
        </authorList>
    </citation>
    <scope>NUCLEOTIDE SEQUENCE</scope>
    <source>
        <strain evidence="2">JCM 30134</strain>
    </source>
</reference>
<dbReference type="Proteomes" id="UP000787472">
    <property type="component" value="Unassembled WGS sequence"/>
</dbReference>
<evidence type="ECO:0000256" key="1">
    <source>
        <dbReference type="SAM" id="SignalP"/>
    </source>
</evidence>
<sequence>MLSFNWPRGVGLLATLFMLSACSGGNHQDLKDFIAETKRRPAGNIEPLPPFVPYQSFSYSAMTERSPFDPPVEDLNQLVLGKKSNIKPDLSREKEFLEGFNIASLNMVGTLEQGGTLWVLINDGEGGIHRVKQGNFLGKNYGRIVATSSRQIDIIEIVPNGADGWVERPKVLQIAEKE</sequence>
<name>A0A9E5T4G9_9GAMM</name>
<dbReference type="InterPro" id="IPR007446">
    <property type="entry name" value="PilP"/>
</dbReference>
<keyword evidence="3" id="KW-1185">Reference proteome</keyword>
<feature type="signal peptide" evidence="1">
    <location>
        <begin position="1"/>
        <end position="23"/>
    </location>
</feature>
<comment type="caution">
    <text evidence="2">The sequence shown here is derived from an EMBL/GenBank/DDBJ whole genome shotgun (WGS) entry which is preliminary data.</text>
</comment>
<evidence type="ECO:0000313" key="2">
    <source>
        <dbReference type="EMBL" id="NHO68103.1"/>
    </source>
</evidence>
<dbReference type="RefSeq" id="WP_167191787.1">
    <property type="nucleotide sequence ID" value="NZ_JAAONZ010000024.1"/>
</dbReference>
<feature type="chain" id="PRO_5038746837" evidence="1">
    <location>
        <begin position="24"/>
        <end position="178"/>
    </location>
</feature>
<dbReference type="PIRSF" id="PIRSF016481">
    <property type="entry name" value="Pilus_assembly_PilP"/>
    <property type="match status" value="1"/>
</dbReference>
<keyword evidence="1" id="KW-0732">Signal</keyword>
<evidence type="ECO:0000313" key="3">
    <source>
        <dbReference type="Proteomes" id="UP000787472"/>
    </source>
</evidence>
<dbReference type="EMBL" id="JAAONZ010000024">
    <property type="protein sequence ID" value="NHO68103.1"/>
    <property type="molecule type" value="Genomic_DNA"/>
</dbReference>
<gene>
    <name evidence="2" type="ORF">G8770_21350</name>
</gene>
<accession>A0A9E5T4G9</accession>
<proteinExistence type="predicted"/>
<dbReference type="Pfam" id="PF04351">
    <property type="entry name" value="PilP"/>
    <property type="match status" value="1"/>
</dbReference>
<organism evidence="2 3">
    <name type="scientific">Pseudomaricurvus hydrocarbonicus</name>
    <dbReference type="NCBI Taxonomy" id="1470433"/>
    <lineage>
        <taxon>Bacteria</taxon>
        <taxon>Pseudomonadati</taxon>
        <taxon>Pseudomonadota</taxon>
        <taxon>Gammaproteobacteria</taxon>
        <taxon>Cellvibrionales</taxon>
        <taxon>Cellvibrionaceae</taxon>
        <taxon>Pseudomaricurvus</taxon>
    </lineage>
</organism>
<dbReference type="Gene3D" id="2.30.30.830">
    <property type="match status" value="1"/>
</dbReference>
<protein>
    <submittedName>
        <fullName evidence="2">Pilus assembly protein PilP</fullName>
    </submittedName>
</protein>